<sequence length="227" mass="24793">MDYATYIDLYCERTAPGFWNEPINAISNIAFPLAALWAWVEARKNPPVPLAIHVLIVLAALIGVGSFLFHTFANSWTELADVIPIWSFVALYVLVSIHLIGGVAPGRILRIAAIVGAVLVVWFLASGSPEADASHAHGHSHSPFNGSLQYAPALIALVVFSIITWRRHHPMAPWAIAATLVFGASLTFRTIDISYCSALPLGTHFMWHLLNGLMVGLLLQALVRNRL</sequence>
<feature type="binding site" evidence="7">
    <location>
        <position position="204"/>
    </location>
    <ligand>
        <name>Zn(2+)</name>
        <dbReference type="ChEBI" id="CHEBI:29105"/>
        <note>catalytic</note>
    </ligand>
</feature>
<evidence type="ECO:0000313" key="9">
    <source>
        <dbReference type="EMBL" id="CUK11856.1"/>
    </source>
</evidence>
<gene>
    <name evidence="9" type="ORF">PH7735_03629</name>
</gene>
<dbReference type="Pfam" id="PF05875">
    <property type="entry name" value="Ceramidase"/>
    <property type="match status" value="1"/>
</dbReference>
<accession>A0A0P1IGP2</accession>
<dbReference type="GO" id="GO:0016811">
    <property type="term" value="F:hydrolase activity, acting on carbon-nitrogen (but not peptide) bonds, in linear amides"/>
    <property type="evidence" value="ECO:0007669"/>
    <property type="project" value="InterPro"/>
</dbReference>
<evidence type="ECO:0000256" key="7">
    <source>
        <dbReference type="PIRSR" id="PIRSR608901-2"/>
    </source>
</evidence>
<dbReference type="GeneID" id="83882605"/>
<evidence type="ECO:0000256" key="5">
    <source>
        <dbReference type="ARBA" id="ARBA00023136"/>
    </source>
</evidence>
<evidence type="ECO:0000256" key="4">
    <source>
        <dbReference type="ARBA" id="ARBA00022989"/>
    </source>
</evidence>
<evidence type="ECO:0000256" key="8">
    <source>
        <dbReference type="SAM" id="Phobius"/>
    </source>
</evidence>
<keyword evidence="6" id="KW-0479">Metal-binding</keyword>
<protein>
    <recommendedName>
        <fullName evidence="11">Ceramidase</fullName>
    </recommendedName>
</protein>
<feature type="transmembrane region" description="Helical" evidence="8">
    <location>
        <begin position="52"/>
        <end position="73"/>
    </location>
</feature>
<feature type="transmembrane region" description="Helical" evidence="8">
    <location>
        <begin position="148"/>
        <end position="165"/>
    </location>
</feature>
<evidence type="ECO:0008006" key="11">
    <source>
        <dbReference type="Google" id="ProtNLM"/>
    </source>
</evidence>
<feature type="binding site" evidence="7">
    <location>
        <position position="70"/>
    </location>
    <ligand>
        <name>Zn(2+)</name>
        <dbReference type="ChEBI" id="CHEBI:29105"/>
        <note>catalytic</note>
    </ligand>
</feature>
<feature type="binding site" evidence="7">
    <location>
        <position position="208"/>
    </location>
    <ligand>
        <name>Zn(2+)</name>
        <dbReference type="ChEBI" id="CHEBI:29105"/>
        <note>catalytic</note>
    </ligand>
</feature>
<proteinExistence type="predicted"/>
<keyword evidence="7" id="KW-0862">Zinc</keyword>
<dbReference type="AlphaFoldDB" id="A0A0P1IGP2"/>
<organism evidence="9 10">
    <name type="scientific">Shimia thalassica</name>
    <dbReference type="NCBI Taxonomy" id="1715693"/>
    <lineage>
        <taxon>Bacteria</taxon>
        <taxon>Pseudomonadati</taxon>
        <taxon>Pseudomonadota</taxon>
        <taxon>Alphaproteobacteria</taxon>
        <taxon>Rhodobacterales</taxon>
        <taxon>Roseobacteraceae</taxon>
    </lineage>
</organism>
<keyword evidence="6" id="KW-0106">Calcium</keyword>
<name>A0A0P1IGP2_9RHOB</name>
<dbReference type="RefSeq" id="WP_058312789.1">
    <property type="nucleotide sequence ID" value="NZ_CYTW01000005.1"/>
</dbReference>
<dbReference type="STRING" id="1715693.PH7735_03629"/>
<feature type="binding site" evidence="6">
    <location>
        <position position="21"/>
    </location>
    <ligand>
        <name>Ca(2+)</name>
        <dbReference type="ChEBI" id="CHEBI:29108"/>
    </ligand>
</feature>
<comment type="subcellular location">
    <subcellularLocation>
        <location evidence="1">Membrane</location>
        <topology evidence="1">Multi-pass membrane protein</topology>
    </subcellularLocation>
</comment>
<keyword evidence="10" id="KW-1185">Reference proteome</keyword>
<dbReference type="InterPro" id="IPR008901">
    <property type="entry name" value="ACER"/>
</dbReference>
<evidence type="ECO:0000256" key="2">
    <source>
        <dbReference type="ARBA" id="ARBA00022692"/>
    </source>
</evidence>
<dbReference type="GO" id="GO:0006672">
    <property type="term" value="P:ceramide metabolic process"/>
    <property type="evidence" value="ECO:0007669"/>
    <property type="project" value="InterPro"/>
</dbReference>
<keyword evidence="5 8" id="KW-0472">Membrane</keyword>
<feature type="transmembrane region" description="Helical" evidence="8">
    <location>
        <begin position="85"/>
        <end position="104"/>
    </location>
</feature>
<evidence type="ECO:0000256" key="6">
    <source>
        <dbReference type="PIRSR" id="PIRSR608901-1"/>
    </source>
</evidence>
<reference evidence="10" key="1">
    <citation type="submission" date="2015-09" db="EMBL/GenBank/DDBJ databases">
        <authorList>
            <person name="Rodrigo-Torres Lidia"/>
            <person name="Arahal R.David."/>
        </authorList>
    </citation>
    <scope>NUCLEOTIDE SEQUENCE [LARGE SCALE GENOMIC DNA]</scope>
    <source>
        <strain evidence="10">CECT 7735</strain>
    </source>
</reference>
<comment type="cofactor">
    <cofactor evidence="7">
        <name>Zn(2+)</name>
        <dbReference type="ChEBI" id="CHEBI:29105"/>
    </cofactor>
</comment>
<dbReference type="GO" id="GO:0046872">
    <property type="term" value="F:metal ion binding"/>
    <property type="evidence" value="ECO:0007669"/>
    <property type="project" value="UniProtKB-KW"/>
</dbReference>
<keyword evidence="2 8" id="KW-0812">Transmembrane</keyword>
<feature type="transmembrane region" description="Helical" evidence="8">
    <location>
        <begin position="172"/>
        <end position="193"/>
    </location>
</feature>
<keyword evidence="4 8" id="KW-1133">Transmembrane helix</keyword>
<dbReference type="GO" id="GO:0016020">
    <property type="term" value="C:membrane"/>
    <property type="evidence" value="ECO:0007669"/>
    <property type="project" value="UniProtKB-SubCell"/>
</dbReference>
<feature type="transmembrane region" description="Helical" evidence="8">
    <location>
        <begin position="111"/>
        <end position="128"/>
    </location>
</feature>
<dbReference type="EMBL" id="CYTW01000005">
    <property type="protein sequence ID" value="CUK11856.1"/>
    <property type="molecule type" value="Genomic_DNA"/>
</dbReference>
<evidence type="ECO:0000313" key="10">
    <source>
        <dbReference type="Proteomes" id="UP000051870"/>
    </source>
</evidence>
<dbReference type="Proteomes" id="UP000051870">
    <property type="component" value="Unassembled WGS sequence"/>
</dbReference>
<evidence type="ECO:0000256" key="3">
    <source>
        <dbReference type="ARBA" id="ARBA00022801"/>
    </source>
</evidence>
<keyword evidence="3" id="KW-0378">Hydrolase</keyword>
<feature type="transmembrane region" description="Helical" evidence="8">
    <location>
        <begin position="205"/>
        <end position="223"/>
    </location>
</feature>
<evidence type="ECO:0000256" key="1">
    <source>
        <dbReference type="ARBA" id="ARBA00004141"/>
    </source>
</evidence>